<dbReference type="PANTHER" id="PTHR43215">
    <property type="entry name" value="RADIAL SPOKE HEAD 1 HOMOLOG"/>
    <property type="match status" value="1"/>
</dbReference>
<dbReference type="Pfam" id="PF02493">
    <property type="entry name" value="MORN"/>
    <property type="match status" value="5"/>
</dbReference>
<keyword evidence="1" id="KW-0677">Repeat</keyword>
<evidence type="ECO:0008006" key="6">
    <source>
        <dbReference type="Google" id="ProtNLM"/>
    </source>
</evidence>
<evidence type="ECO:0000256" key="3">
    <source>
        <dbReference type="SAM" id="SignalP"/>
    </source>
</evidence>
<evidence type="ECO:0000313" key="5">
    <source>
        <dbReference type="Proteomes" id="UP001157167"/>
    </source>
</evidence>
<comment type="caution">
    <text evidence="4">The sequence shown here is derived from an EMBL/GenBank/DDBJ whole genome shotgun (WGS) entry which is preliminary data.</text>
</comment>
<gene>
    <name evidence="4" type="ORF">GCM10007933_12770</name>
</gene>
<reference evidence="5" key="1">
    <citation type="journal article" date="2019" name="Int. J. Syst. Evol. Microbiol.">
        <title>The Global Catalogue of Microorganisms (GCM) 10K type strain sequencing project: providing services to taxonomists for standard genome sequencing and annotation.</title>
        <authorList>
            <consortium name="The Broad Institute Genomics Platform"/>
            <consortium name="The Broad Institute Genome Sequencing Center for Infectious Disease"/>
            <person name="Wu L."/>
            <person name="Ma J."/>
        </authorList>
    </citation>
    <scope>NUCLEOTIDE SEQUENCE [LARGE SCALE GENOMIC DNA]</scope>
    <source>
        <strain evidence="5">NBRC 102407</strain>
    </source>
</reference>
<evidence type="ECO:0000256" key="2">
    <source>
        <dbReference type="SAM" id="MobiDB-lite"/>
    </source>
</evidence>
<organism evidence="4 5">
    <name type="scientific">Zoogloea oryzae</name>
    <dbReference type="NCBI Taxonomy" id="310767"/>
    <lineage>
        <taxon>Bacteria</taxon>
        <taxon>Pseudomonadati</taxon>
        <taxon>Pseudomonadota</taxon>
        <taxon>Betaproteobacteria</taxon>
        <taxon>Rhodocyclales</taxon>
        <taxon>Zoogloeaceae</taxon>
        <taxon>Zoogloea</taxon>
    </lineage>
</organism>
<evidence type="ECO:0000313" key="4">
    <source>
        <dbReference type="EMBL" id="GLT21823.1"/>
    </source>
</evidence>
<feature type="region of interest" description="Disordered" evidence="2">
    <location>
        <begin position="564"/>
        <end position="588"/>
    </location>
</feature>
<dbReference type="Gene3D" id="2.20.110.10">
    <property type="entry name" value="Histone H3 K4-specific methyltransferase SET7/9 N-terminal domain"/>
    <property type="match status" value="2"/>
</dbReference>
<evidence type="ECO:0000256" key="1">
    <source>
        <dbReference type="ARBA" id="ARBA00022737"/>
    </source>
</evidence>
<dbReference type="EMBL" id="BSPX01000013">
    <property type="protein sequence ID" value="GLT21823.1"/>
    <property type="molecule type" value="Genomic_DNA"/>
</dbReference>
<feature type="region of interest" description="Disordered" evidence="2">
    <location>
        <begin position="387"/>
        <end position="413"/>
    </location>
</feature>
<dbReference type="SUPFAM" id="SSF82185">
    <property type="entry name" value="Histone H3 K4-specific methyltransferase SET7/9 N-terminal domain"/>
    <property type="match status" value="2"/>
</dbReference>
<name>A0ABQ6F8C8_9RHOO</name>
<keyword evidence="5" id="KW-1185">Reference proteome</keyword>
<dbReference type="Proteomes" id="UP001157167">
    <property type="component" value="Unassembled WGS sequence"/>
</dbReference>
<accession>A0ABQ6F8C8</accession>
<dbReference type="PANTHER" id="PTHR43215:SF14">
    <property type="entry name" value="RADIAL SPOKE HEAD 1 HOMOLOG"/>
    <property type="match status" value="1"/>
</dbReference>
<proteinExistence type="predicted"/>
<dbReference type="InterPro" id="IPR003409">
    <property type="entry name" value="MORN"/>
</dbReference>
<dbReference type="RefSeq" id="WP_284187209.1">
    <property type="nucleotide sequence ID" value="NZ_BSPX01000013.1"/>
</dbReference>
<feature type="signal peptide" evidence="3">
    <location>
        <begin position="1"/>
        <end position="23"/>
    </location>
</feature>
<dbReference type="SMART" id="SM00698">
    <property type="entry name" value="MORN"/>
    <property type="match status" value="5"/>
</dbReference>
<protein>
    <recommendedName>
        <fullName evidence="6">MORN repeat-containing protein</fullName>
    </recommendedName>
</protein>
<feature type="chain" id="PRO_5046106304" description="MORN repeat-containing protein" evidence="3">
    <location>
        <begin position="24"/>
        <end position="588"/>
    </location>
</feature>
<keyword evidence="3" id="KW-0732">Signal</keyword>
<sequence length="588" mass="62073">MKKMRILDLCGALACSLITAAVAQTPPPASSMPDDSGAQLDCPAAMQQAELTFERGQQVAAAKRWKDAQPLLAEASGAFLSIAANCPAVAAQANRQGDKAAALLKQAEAASSHQSECLPRLDKALDLEVKVAAARGEKGDPAQIERLLADAENVWREAADLCHPPHKEKAEKSLAATVRARAANAELLSSGPACDAAWKSATSLGDYARVAWKDKRWDDAASLYSKAVLAWEGAADKCAGSRQTQAMRKVEQTQIDAHNAEHCGPLWDAATDQTQQLRTTGQAVSATEKDVLSVKAEVAWRDAVIQCRGNPQSLARTNADAISRERGTPLPQNAMALYGSRKAPPPAIVTNQPVVAPVVVQPAATAVARLPAAAAVTATAAAATTAAPAPAPAPKPAPVAESKPAAPTPAAPPGEVVLVAGDTTYRGAFTLERQTGAVSGTGTVEWTNGERYVGTLVNGRKHGKGRFEWVGGQWYEGDWVDDQAVGYGVIRFAGGNRYEGAVKDGEPNGRGTQIFPSGDRYTGDFVRGVFHGQGSYAWKNGNRYDGTWNMGRKHGQGRLTWASGEGWEGEFQNDQQTDKGKNLTASVK</sequence>